<dbReference type="InterPro" id="IPR029058">
    <property type="entry name" value="AB_hydrolase_fold"/>
</dbReference>
<dbReference type="EMBL" id="SOCP01000001">
    <property type="protein sequence ID" value="TDV57814.1"/>
    <property type="molecule type" value="Genomic_DNA"/>
</dbReference>
<organism evidence="5 6">
    <name type="scientific">Actinophytocola oryzae</name>
    <dbReference type="NCBI Taxonomy" id="502181"/>
    <lineage>
        <taxon>Bacteria</taxon>
        <taxon>Bacillati</taxon>
        <taxon>Actinomycetota</taxon>
        <taxon>Actinomycetes</taxon>
        <taxon>Pseudonocardiales</taxon>
        <taxon>Pseudonocardiaceae</taxon>
    </lineage>
</organism>
<dbReference type="PANTHER" id="PTHR11559">
    <property type="entry name" value="CARBOXYLESTERASE"/>
    <property type="match status" value="1"/>
</dbReference>
<accession>A0A4R7W5B8</accession>
<name>A0A4R7W5B8_9PSEU</name>
<dbReference type="Proteomes" id="UP000294927">
    <property type="component" value="Unassembled WGS sequence"/>
</dbReference>
<proteinExistence type="inferred from homology"/>
<dbReference type="GO" id="GO:0016787">
    <property type="term" value="F:hydrolase activity"/>
    <property type="evidence" value="ECO:0007669"/>
    <property type="project" value="UniProtKB-KW"/>
</dbReference>
<sequence>MSEMRSPVVRLDDGVVRGKAEAGTYAFLGIPYAAPPFGPDRMRPPQPVTPWDGERDATAFGPTVPKGDYPPQYAPLFPEVVIGGEDCLNLNVWTPDPGAAGLPVLVWIHGGSFMNGSSSVAEYDGTAFARDGVVCVSVNYRLSAEGFLFLDDGTANLGLLDQVAALRWVRDNISAFGGDPSRVTVAGESAGAMSVTSLLSMPLAEGLFAQAIAQSGAGAHALTREEGRTVGGYLADALGVAPDREAIRSVPLDKLVRVASDLVVEVQTAPDPARWGRLALSLLPFAPTADGSVLPAPPVDAIAAGQGAGVPLLIGTNLGEARLFLVAPGVIDFIDEPTLAAAAGGYGLTEDGLSVYRANRPGASAGDVMSAVVSDWFFRVPAIRVAEARNASGAAATWMYRFDWPEPGANNGLGACHGVEIPFVFDTIAQAGLRPRLGDAPSRTVADRVHRVWVDFVTRGEPGWAPYDTAARTTGLLAEEVSAVDDPAGDERVLWEGIR</sequence>
<dbReference type="AlphaFoldDB" id="A0A4R7W5B8"/>
<evidence type="ECO:0000256" key="3">
    <source>
        <dbReference type="RuleBase" id="RU361235"/>
    </source>
</evidence>
<feature type="domain" description="Carboxylesterase type B" evidence="4">
    <location>
        <begin position="6"/>
        <end position="463"/>
    </location>
</feature>
<dbReference type="InterPro" id="IPR050309">
    <property type="entry name" value="Type-B_Carboxylest/Lipase"/>
</dbReference>
<evidence type="ECO:0000256" key="1">
    <source>
        <dbReference type="ARBA" id="ARBA00005964"/>
    </source>
</evidence>
<evidence type="ECO:0000313" key="6">
    <source>
        <dbReference type="Proteomes" id="UP000294927"/>
    </source>
</evidence>
<protein>
    <recommendedName>
        <fullName evidence="3">Carboxylic ester hydrolase</fullName>
        <ecNumber evidence="3">3.1.1.-</ecNumber>
    </recommendedName>
</protein>
<comment type="similarity">
    <text evidence="1 3">Belongs to the type-B carboxylesterase/lipase family.</text>
</comment>
<reference evidence="5 6" key="1">
    <citation type="submission" date="2019-03" db="EMBL/GenBank/DDBJ databases">
        <title>Genomic Encyclopedia of Archaeal and Bacterial Type Strains, Phase II (KMG-II): from individual species to whole genera.</title>
        <authorList>
            <person name="Goeker M."/>
        </authorList>
    </citation>
    <scope>NUCLEOTIDE SEQUENCE [LARGE SCALE GENOMIC DNA]</scope>
    <source>
        <strain evidence="5 6">DSM 45499</strain>
    </source>
</reference>
<evidence type="ECO:0000313" key="5">
    <source>
        <dbReference type="EMBL" id="TDV57814.1"/>
    </source>
</evidence>
<keyword evidence="2 3" id="KW-0378">Hydrolase</keyword>
<gene>
    <name evidence="5" type="ORF">CLV71_101687</name>
</gene>
<dbReference type="OrthoDB" id="4308422at2"/>
<dbReference type="Gene3D" id="3.40.50.1820">
    <property type="entry name" value="alpha/beta hydrolase"/>
    <property type="match status" value="1"/>
</dbReference>
<dbReference type="SUPFAM" id="SSF53474">
    <property type="entry name" value="alpha/beta-Hydrolases"/>
    <property type="match status" value="1"/>
</dbReference>
<dbReference type="RefSeq" id="WP_133901035.1">
    <property type="nucleotide sequence ID" value="NZ_SOCP01000001.1"/>
</dbReference>
<dbReference type="InterPro" id="IPR002018">
    <property type="entry name" value="CarbesteraseB"/>
</dbReference>
<comment type="caution">
    <text evidence="5">The sequence shown here is derived from an EMBL/GenBank/DDBJ whole genome shotgun (WGS) entry which is preliminary data.</text>
</comment>
<keyword evidence="6" id="KW-1185">Reference proteome</keyword>
<dbReference type="Pfam" id="PF00135">
    <property type="entry name" value="COesterase"/>
    <property type="match status" value="1"/>
</dbReference>
<evidence type="ECO:0000259" key="4">
    <source>
        <dbReference type="Pfam" id="PF00135"/>
    </source>
</evidence>
<evidence type="ECO:0000256" key="2">
    <source>
        <dbReference type="ARBA" id="ARBA00022801"/>
    </source>
</evidence>
<dbReference type="PROSITE" id="PS00122">
    <property type="entry name" value="CARBOXYLESTERASE_B_1"/>
    <property type="match status" value="1"/>
</dbReference>
<dbReference type="EC" id="3.1.1.-" evidence="3"/>
<dbReference type="InterPro" id="IPR019826">
    <property type="entry name" value="Carboxylesterase_B_AS"/>
</dbReference>